<reference evidence="2 3" key="1">
    <citation type="submission" date="2021-01" db="EMBL/GenBank/DDBJ databases">
        <title>Complete genome sequence of Erwinia rhapontici MAFF 311153.</title>
        <authorList>
            <person name="Morohoshi T."/>
            <person name="Someya N."/>
        </authorList>
    </citation>
    <scope>NUCLEOTIDE SEQUENCE [LARGE SCALE GENOMIC DNA]</scope>
    <source>
        <strain evidence="2 3">MAFF 311153</strain>
    </source>
</reference>
<dbReference type="InterPro" id="IPR029044">
    <property type="entry name" value="Nucleotide-diphossugar_trans"/>
</dbReference>
<dbReference type="EMBL" id="AP024329">
    <property type="protein sequence ID" value="BCQ35482.1"/>
    <property type="molecule type" value="Genomic_DNA"/>
</dbReference>
<evidence type="ECO:0000313" key="2">
    <source>
        <dbReference type="EMBL" id="BCQ35482.1"/>
    </source>
</evidence>
<dbReference type="InterPro" id="IPR001173">
    <property type="entry name" value="Glyco_trans_2-like"/>
</dbReference>
<organism evidence="2 3">
    <name type="scientific">Erwinia rhapontici</name>
    <name type="common">Pectobacterium rhapontici</name>
    <dbReference type="NCBI Taxonomy" id="55212"/>
    <lineage>
        <taxon>Bacteria</taxon>
        <taxon>Pseudomonadati</taxon>
        <taxon>Pseudomonadota</taxon>
        <taxon>Gammaproteobacteria</taxon>
        <taxon>Enterobacterales</taxon>
        <taxon>Erwiniaceae</taxon>
        <taxon>Erwinia</taxon>
    </lineage>
</organism>
<proteinExistence type="predicted"/>
<dbReference type="SUPFAM" id="SSF53448">
    <property type="entry name" value="Nucleotide-diphospho-sugar transferases"/>
    <property type="match status" value="1"/>
</dbReference>
<protein>
    <recommendedName>
        <fullName evidence="1">Glycosyltransferase 2-like domain-containing protein</fullName>
    </recommendedName>
</protein>
<evidence type="ECO:0000313" key="3">
    <source>
        <dbReference type="Proteomes" id="UP000677515"/>
    </source>
</evidence>
<dbReference type="Gene3D" id="3.90.550.10">
    <property type="entry name" value="Spore Coat Polysaccharide Biosynthesis Protein SpsA, Chain A"/>
    <property type="match status" value="1"/>
</dbReference>
<dbReference type="PANTHER" id="PTHR43179">
    <property type="entry name" value="RHAMNOSYLTRANSFERASE WBBL"/>
    <property type="match status" value="1"/>
</dbReference>
<dbReference type="Proteomes" id="UP000677515">
    <property type="component" value="Chromosome"/>
</dbReference>
<keyword evidence="3" id="KW-1185">Reference proteome</keyword>
<gene>
    <name evidence="2" type="ORF">ERHA53_28250</name>
</gene>
<name>A0ABN6DQW1_ERWRD</name>
<evidence type="ECO:0000259" key="1">
    <source>
        <dbReference type="Pfam" id="PF00535"/>
    </source>
</evidence>
<dbReference type="Pfam" id="PF00535">
    <property type="entry name" value="Glycos_transf_2"/>
    <property type="match status" value="1"/>
</dbReference>
<accession>A0ABN6DQW1</accession>
<dbReference type="PANTHER" id="PTHR43179:SF7">
    <property type="entry name" value="RHAMNOSYLTRANSFERASE WBBL"/>
    <property type="match status" value="1"/>
</dbReference>
<dbReference type="RefSeq" id="WP_212812913.1">
    <property type="nucleotide sequence ID" value="NZ_AP024329.1"/>
</dbReference>
<sequence length="1155" mass="128292">MTEKNITPAMPYILLAPGYKESSLGIQVVHRLCHLLNEAGYDARLIECDVNPDWNTPVISFEDYLDYSEGGEPCIAIYPEVVEGNPLNAPIVVRYMLNREGVIEQNKMNAAAEDLYFWYRSEFAAKAFDPQMLELEAYDTSLFCDDAPVKDLDLLYLNRVPRSKVDFSTLPAGVRILSMENPLSLTELAAVLKRARVLYTYESSGTCFLANLCGCPVVARTLPGFEKLAITADTVRDVGGGVGWNDTPEEMERTRNTLPAVRQWLFTKRENVAHQLQVFIARTQQRAAEKRQHLPQYDTQNGLRQRGVTAGQRQQMTEKIAALVQPASLLIVVRNERQDSASLEATLTSLAACRAGYPHFRVVLTSLAANAARLPEWVSVDTDNSLLSQAKEQWLQVVDAGTRFLADSFCTVGLSLSDVPDCFAVFADERIEEEDGTQVSALRPDFNLDLVLSTPWRYARRWLFRLDAVNSMTMELSLNLIAWELEAITRLIELKDIAGIGHISEPLLVVPQTLLQPDEIDIAVIQRHLQQRGYADGQVQVNGDKPWHLCYGETQSLMVSVIIPASNSLNDMQTVVDRMLINTSHELYEIIIVRDSATDASVNSWLDTIVAANIAKIQVSTVAGIGNDATKYNTGAAAARGDFILLVNPYVIVIEKDWLTHLLNHAQRPEVGSVGGKIISLNRHLVLSAGEILVGEDLCAAVGYGAAVDEPGYMQRLQSDQNYTMLNYSCLMIKKEAWNNVAGMDDSLATLKQQNIDLCLKLRQAGYMSVWTPHSIIACDAYFLYPKSKQITAAEQQGNATLRANWLPHLLRDPAYNDHFSTLRKLFKPECRPALISHPFADRPLPVVLGITLPVAAHAPESFPAVIDSLSRKKIINGLVTENALDYGLIHRADADAMVISGALSDEARALIIALKKRQSSIIAQVISPAWIIAQGRNVPDLTGIDRLIVQNAAQAEATRQYDRPVVILPRSLISFTPRKKGGRRAGDKLRVLCNTCELSDADIELVHNLVRELAAEVSWQVLGPLPAGWEPWIEEHYRYPGDEYYLPQLAQLDTDLAMIPRADNKLNRLKDDFSLKAFAACAIPALVSDVGSLQGHIPALRVRNRKADWLAAIRTAASERNVLADLAHSAQQALRDTDWLSGETINQHLRAWLP</sequence>
<feature type="domain" description="Glycosyltransferase 2-like" evidence="1">
    <location>
        <begin position="560"/>
        <end position="680"/>
    </location>
</feature>